<accession>A0A1I8FID0</accession>
<reference evidence="3" key="1">
    <citation type="submission" date="2016-11" db="UniProtKB">
        <authorList>
            <consortium name="WormBaseParasite"/>
        </authorList>
    </citation>
    <scope>IDENTIFICATION</scope>
</reference>
<evidence type="ECO:0000256" key="1">
    <source>
        <dbReference type="SAM" id="MobiDB-lite"/>
    </source>
</evidence>
<organism evidence="2 3">
    <name type="scientific">Macrostomum lignano</name>
    <dbReference type="NCBI Taxonomy" id="282301"/>
    <lineage>
        <taxon>Eukaryota</taxon>
        <taxon>Metazoa</taxon>
        <taxon>Spiralia</taxon>
        <taxon>Lophotrochozoa</taxon>
        <taxon>Platyhelminthes</taxon>
        <taxon>Rhabditophora</taxon>
        <taxon>Macrostomorpha</taxon>
        <taxon>Macrostomida</taxon>
        <taxon>Macrostomidae</taxon>
        <taxon>Macrostomum</taxon>
    </lineage>
</organism>
<sequence>MEAVLRSTGIRLEKAILPLRRLLTGGSGSPLLKHSTGRSGSLLPRPTIGSAGLTLMKSEQPGAESRGQTDGLDDASNINIGPDHKTHLSAQSCTRAPSRRTDRPFQLNAPARRRGQRRLRLVWRRPRAAATHVSEVFGGTPVIVSAVVQQDPLAVLPDGGQVRLRDVLHLRVRHVQHVAKDARR</sequence>
<proteinExistence type="predicted"/>
<keyword evidence="2" id="KW-1185">Reference proteome</keyword>
<dbReference type="WBParaSite" id="maker-unitig_35856-snap-gene-0.2-mRNA-1">
    <property type="protein sequence ID" value="maker-unitig_35856-snap-gene-0.2-mRNA-1"/>
    <property type="gene ID" value="maker-unitig_35856-snap-gene-0.2"/>
</dbReference>
<dbReference type="AlphaFoldDB" id="A0A1I8FID0"/>
<dbReference type="Proteomes" id="UP000095280">
    <property type="component" value="Unplaced"/>
</dbReference>
<name>A0A1I8FID0_9PLAT</name>
<feature type="region of interest" description="Disordered" evidence="1">
    <location>
        <begin position="24"/>
        <end position="113"/>
    </location>
</feature>
<evidence type="ECO:0000313" key="2">
    <source>
        <dbReference type="Proteomes" id="UP000095280"/>
    </source>
</evidence>
<protein>
    <submittedName>
        <fullName evidence="3">Uncharacterized protein</fullName>
    </submittedName>
</protein>
<evidence type="ECO:0000313" key="3">
    <source>
        <dbReference type="WBParaSite" id="maker-unitig_35856-snap-gene-0.2-mRNA-1"/>
    </source>
</evidence>